<evidence type="ECO:0000313" key="2">
    <source>
        <dbReference type="Proteomes" id="UP001213681"/>
    </source>
</evidence>
<comment type="caution">
    <text evidence="1">The sequence shown here is derived from an EMBL/GenBank/DDBJ whole genome shotgun (WGS) entry which is preliminary data.</text>
</comment>
<keyword evidence="2" id="KW-1185">Reference proteome</keyword>
<dbReference type="EMBL" id="JAPVEA010000001">
    <property type="protein sequence ID" value="KAJ5464464.1"/>
    <property type="molecule type" value="Genomic_DNA"/>
</dbReference>
<dbReference type="Proteomes" id="UP001213681">
    <property type="component" value="Unassembled WGS sequence"/>
</dbReference>
<reference evidence="1" key="1">
    <citation type="submission" date="2022-12" db="EMBL/GenBank/DDBJ databases">
        <authorList>
            <person name="Petersen C."/>
        </authorList>
    </citation>
    <scope>NUCLEOTIDE SEQUENCE</scope>
    <source>
        <strain evidence="1">IBT 16125</strain>
    </source>
</reference>
<reference evidence="1" key="2">
    <citation type="journal article" date="2023" name="IMA Fungus">
        <title>Comparative genomic study of the Penicillium genus elucidates a diverse pangenome and 15 lateral gene transfer events.</title>
        <authorList>
            <person name="Petersen C."/>
            <person name="Sorensen T."/>
            <person name="Nielsen M.R."/>
            <person name="Sondergaard T.E."/>
            <person name="Sorensen J.L."/>
            <person name="Fitzpatrick D.A."/>
            <person name="Frisvad J.C."/>
            <person name="Nielsen K.L."/>
        </authorList>
    </citation>
    <scope>NUCLEOTIDE SEQUENCE</scope>
    <source>
        <strain evidence="1">IBT 16125</strain>
    </source>
</reference>
<organism evidence="1 2">
    <name type="scientific">Penicillium daleae</name>
    <dbReference type="NCBI Taxonomy" id="63821"/>
    <lineage>
        <taxon>Eukaryota</taxon>
        <taxon>Fungi</taxon>
        <taxon>Dikarya</taxon>
        <taxon>Ascomycota</taxon>
        <taxon>Pezizomycotina</taxon>
        <taxon>Eurotiomycetes</taxon>
        <taxon>Eurotiomycetidae</taxon>
        <taxon>Eurotiales</taxon>
        <taxon>Aspergillaceae</taxon>
        <taxon>Penicillium</taxon>
    </lineage>
</organism>
<dbReference type="InterPro" id="IPR021858">
    <property type="entry name" value="Fun_TF"/>
</dbReference>
<dbReference type="RefSeq" id="XP_056771311.1">
    <property type="nucleotide sequence ID" value="XM_056903544.1"/>
</dbReference>
<dbReference type="GeneID" id="81593787"/>
<proteinExistence type="predicted"/>
<protein>
    <submittedName>
        <fullName evidence="1">Uncharacterized protein</fullName>
    </submittedName>
</protein>
<dbReference type="AlphaFoldDB" id="A0AAD6CFD8"/>
<gene>
    <name evidence="1" type="ORF">N7458_000150</name>
</gene>
<evidence type="ECO:0000313" key="1">
    <source>
        <dbReference type="EMBL" id="KAJ5464464.1"/>
    </source>
</evidence>
<name>A0AAD6CFD8_9EURO</name>
<dbReference type="Pfam" id="PF11951">
    <property type="entry name" value="Fungal_trans_2"/>
    <property type="match status" value="1"/>
</dbReference>
<sequence>MDLDPTHDILGFHVERQEHSSNIQHPQTTIATPTDAVDILNHASFLLKVFQKHVIPQLTVVPLGKKAPWNILNVPTAIVTLADLTVMESQDVTHARYANLFSLLSCSAMYLSVTPSSGYGGSILTTDWQQVACKAYYEAKAHMRISLSEETDGPTKSKYKDQLMAICAMIESAVSYCHAPISSGHVESSTKELKIFLGQHQDVRCYMIDAERLLRLRGLVKSKTSHKARLLINVYSWLRIVGESTYILHDFSPSNLFLDTLSHQIRSCGPPRRIGDVSSTMGRHVRLDDFLDLEHSDDDLNIDEPKDQNRDIPDIHLHDSRKSVHTLSKQAYGLSETWLSLVS</sequence>
<accession>A0AAD6CFD8</accession>